<organism evidence="1 2">
    <name type="scientific">Cannabis sativa</name>
    <name type="common">Hemp</name>
    <name type="synonym">Marijuana</name>
    <dbReference type="NCBI Taxonomy" id="3483"/>
    <lineage>
        <taxon>Eukaryota</taxon>
        <taxon>Viridiplantae</taxon>
        <taxon>Streptophyta</taxon>
        <taxon>Embryophyta</taxon>
        <taxon>Tracheophyta</taxon>
        <taxon>Spermatophyta</taxon>
        <taxon>Magnoliopsida</taxon>
        <taxon>eudicotyledons</taxon>
        <taxon>Gunneridae</taxon>
        <taxon>Pentapetalae</taxon>
        <taxon>rosids</taxon>
        <taxon>fabids</taxon>
        <taxon>Rosales</taxon>
        <taxon>Cannabaceae</taxon>
        <taxon>Cannabis</taxon>
    </lineage>
</organism>
<dbReference type="Proteomes" id="UP000596661">
    <property type="component" value="Chromosome 4"/>
</dbReference>
<dbReference type="EnsemblPlants" id="evm.model.04.1228">
    <property type="protein sequence ID" value="cds.evm.model.04.1228"/>
    <property type="gene ID" value="evm.TU.04.1228"/>
</dbReference>
<evidence type="ECO:0000313" key="1">
    <source>
        <dbReference type="EnsemblPlants" id="cds.evm.model.04.1228"/>
    </source>
</evidence>
<evidence type="ECO:0000313" key="2">
    <source>
        <dbReference type="Proteomes" id="UP000596661"/>
    </source>
</evidence>
<dbReference type="AlphaFoldDB" id="A0A803PC88"/>
<keyword evidence="2" id="KW-1185">Reference proteome</keyword>
<reference evidence="1" key="2">
    <citation type="submission" date="2021-03" db="UniProtKB">
        <authorList>
            <consortium name="EnsemblPlants"/>
        </authorList>
    </citation>
    <scope>IDENTIFICATION</scope>
</reference>
<name>A0A803PC88_CANSA</name>
<dbReference type="EMBL" id="UZAU01000379">
    <property type="status" value="NOT_ANNOTATED_CDS"/>
    <property type="molecule type" value="Genomic_DNA"/>
</dbReference>
<proteinExistence type="predicted"/>
<accession>A0A803PC88</accession>
<sequence length="169" mass="18807">MPPPVVSHLRFIIGGPHIEGKTSKARVRYAWTLRHEQKSDILVVEERDSKQIRLGELAISFIEGYAAQVRFPHKDSLVITAQIGKMIVARCMVDNEASANILFNSTYENMGLKLMDLAPFTQLMLTSLIQPEGSNIDLRPMPKVSNEAWGGMSKGRSTVCPTLLQPGFI</sequence>
<dbReference type="Gramene" id="evm.model.04.1228">
    <property type="protein sequence ID" value="cds.evm.model.04.1228"/>
    <property type="gene ID" value="evm.TU.04.1228"/>
</dbReference>
<protein>
    <submittedName>
        <fullName evidence="1">Uncharacterized protein</fullName>
    </submittedName>
</protein>
<reference evidence="1" key="1">
    <citation type="submission" date="2018-11" db="EMBL/GenBank/DDBJ databases">
        <authorList>
            <person name="Grassa J C."/>
        </authorList>
    </citation>
    <scope>NUCLEOTIDE SEQUENCE [LARGE SCALE GENOMIC DNA]</scope>
</reference>